<dbReference type="Proteomes" id="UP000887159">
    <property type="component" value="Unassembled WGS sequence"/>
</dbReference>
<keyword evidence="2" id="KW-1185">Reference proteome</keyword>
<dbReference type="AlphaFoldDB" id="A0A8X7BL45"/>
<proteinExistence type="predicted"/>
<evidence type="ECO:0000313" key="1">
    <source>
        <dbReference type="EMBL" id="GFY35956.1"/>
    </source>
</evidence>
<evidence type="ECO:0000313" key="2">
    <source>
        <dbReference type="Proteomes" id="UP000887159"/>
    </source>
</evidence>
<gene>
    <name evidence="1" type="ORF">TNCV_4843281</name>
</gene>
<accession>A0A8X7BL45</accession>
<name>A0A8X7BL45_TRICX</name>
<sequence>MEKSTAPMWQDYAAHKRSLEYLFGLGTLDCSEPHLSRRFTEHWLTDGCGGAPSAMVGTGGQHQGNPDQRNR</sequence>
<dbReference type="EMBL" id="BMAU01021435">
    <property type="protein sequence ID" value="GFY35956.1"/>
    <property type="molecule type" value="Genomic_DNA"/>
</dbReference>
<reference evidence="1" key="1">
    <citation type="submission" date="2020-08" db="EMBL/GenBank/DDBJ databases">
        <title>Multicomponent nature underlies the extraordinary mechanical properties of spider dragline silk.</title>
        <authorList>
            <person name="Kono N."/>
            <person name="Nakamura H."/>
            <person name="Mori M."/>
            <person name="Yoshida Y."/>
            <person name="Ohtoshi R."/>
            <person name="Malay A.D."/>
            <person name="Moran D.A.P."/>
            <person name="Tomita M."/>
            <person name="Numata K."/>
            <person name="Arakawa K."/>
        </authorList>
    </citation>
    <scope>NUCLEOTIDE SEQUENCE</scope>
</reference>
<organism evidence="1 2">
    <name type="scientific">Trichonephila clavipes</name>
    <name type="common">Golden silk orbweaver</name>
    <name type="synonym">Nephila clavipes</name>
    <dbReference type="NCBI Taxonomy" id="2585209"/>
    <lineage>
        <taxon>Eukaryota</taxon>
        <taxon>Metazoa</taxon>
        <taxon>Ecdysozoa</taxon>
        <taxon>Arthropoda</taxon>
        <taxon>Chelicerata</taxon>
        <taxon>Arachnida</taxon>
        <taxon>Araneae</taxon>
        <taxon>Araneomorphae</taxon>
        <taxon>Entelegynae</taxon>
        <taxon>Araneoidea</taxon>
        <taxon>Nephilidae</taxon>
        <taxon>Trichonephila</taxon>
    </lineage>
</organism>
<comment type="caution">
    <text evidence="1">The sequence shown here is derived from an EMBL/GenBank/DDBJ whole genome shotgun (WGS) entry which is preliminary data.</text>
</comment>
<protein>
    <submittedName>
        <fullName evidence="1">Uncharacterized protein</fullName>
    </submittedName>
</protein>